<dbReference type="InterPro" id="IPR044661">
    <property type="entry name" value="MED15a/b/c-like"/>
</dbReference>
<feature type="compositionally biased region" description="Polar residues" evidence="4">
    <location>
        <begin position="196"/>
        <end position="210"/>
    </location>
</feature>
<dbReference type="PANTHER" id="PTHR33137">
    <property type="entry name" value="MEDIATOR OF RNA POLYMERASE II TRANSCRIPTION SUBUNIT 15A-RELATED"/>
    <property type="match status" value="1"/>
</dbReference>
<comment type="caution">
    <text evidence="6">The sequence shown here is derived from an EMBL/GenBank/DDBJ whole genome shotgun (WGS) entry which is preliminary data.</text>
</comment>
<name>A0AAD6R5N1_9ROSI</name>
<dbReference type="Gene3D" id="1.10.246.20">
    <property type="entry name" value="Coactivator CBP, KIX domain"/>
    <property type="match status" value="1"/>
</dbReference>
<keyword evidence="7" id="KW-1185">Reference proteome</keyword>
<evidence type="ECO:0000256" key="1">
    <source>
        <dbReference type="ARBA" id="ARBA00004123"/>
    </source>
</evidence>
<feature type="region of interest" description="Disordered" evidence="4">
    <location>
        <begin position="93"/>
        <end position="127"/>
    </location>
</feature>
<dbReference type="InterPro" id="IPR036529">
    <property type="entry name" value="KIX_dom_sf"/>
</dbReference>
<feature type="compositionally biased region" description="Polar residues" evidence="4">
    <location>
        <begin position="93"/>
        <end position="102"/>
    </location>
</feature>
<evidence type="ECO:0000256" key="2">
    <source>
        <dbReference type="ARBA" id="ARBA00023242"/>
    </source>
</evidence>
<feature type="compositionally biased region" description="Low complexity" evidence="4">
    <location>
        <begin position="249"/>
        <end position="286"/>
    </location>
</feature>
<reference evidence="6" key="1">
    <citation type="journal article" date="2023" name="Mol. Ecol. Resour.">
        <title>Chromosome-level genome assembly of a triploid poplar Populus alba 'Berolinensis'.</title>
        <authorList>
            <person name="Chen S."/>
            <person name="Yu Y."/>
            <person name="Wang X."/>
            <person name="Wang S."/>
            <person name="Zhang T."/>
            <person name="Zhou Y."/>
            <person name="He R."/>
            <person name="Meng N."/>
            <person name="Wang Y."/>
            <person name="Liu W."/>
            <person name="Liu Z."/>
            <person name="Liu J."/>
            <person name="Guo Q."/>
            <person name="Huang H."/>
            <person name="Sederoff R.R."/>
            <person name="Wang G."/>
            <person name="Qu G."/>
            <person name="Chen S."/>
        </authorList>
    </citation>
    <scope>NUCLEOTIDE SEQUENCE</scope>
    <source>
        <strain evidence="6">SC-2020</strain>
    </source>
</reference>
<comment type="subcellular location">
    <subcellularLocation>
        <location evidence="1">Nucleus</location>
    </subcellularLocation>
</comment>
<feature type="compositionally biased region" description="Low complexity" evidence="4">
    <location>
        <begin position="211"/>
        <end position="234"/>
    </location>
</feature>
<dbReference type="FunFam" id="1.10.246.20:FF:000003">
    <property type="entry name" value="Mediator of RNA polymerase II transcription subunit 15a"/>
    <property type="match status" value="1"/>
</dbReference>
<proteinExistence type="predicted"/>
<keyword evidence="2" id="KW-0539">Nucleus</keyword>
<feature type="compositionally biased region" description="Low complexity" evidence="4">
    <location>
        <begin position="320"/>
        <end position="346"/>
    </location>
</feature>
<feature type="region of interest" description="Disordered" evidence="4">
    <location>
        <begin position="599"/>
        <end position="628"/>
    </location>
</feature>
<sequence length="908" mass="100998">MDANSWRPTAPGGEPVMDTGDWRTQLQPDSRQRIVNKIMETLKRHLPFSGQEGLQELKKIAVRFEEKIYTAATNQSDYLRKISLKMLTMETKSQNTIPTGNGNKPLDPGASHSMPPQVHNQGQSLPISLPTNQSQAHQQLSQNMQNIKSSNGVQSSAGLQSAMPSVSGLTQTISNTVGQNANMQSISGVSQNPVENSMGQGIPSNMFVNSQRQMPGRQQVVPPQQQQQSQNPQQYLYQQQIQQQLLKQKLQQGNHPHSLVQSHIHQQQQQNLLQPNQLQSSQQSGLPTSTVMQPSMMQTVSGLQQNQPSSVQQSTQPMHQQHPQSVLRQQQQQPQQSAGIHQQQTPMMQQPLLPPQQQLMGQQSITTNMSQNQLIGQQNIVGDLQQQQQQQRLLGQQNNLQNLQQQQQLMAQQNNLSSMHQQQLGSQSNVTGLQQQQLLGAQQQQSNPLQHDLQLRLQASGSLLQQSNVIDQQRQLYQPQRALPETSSICLCCFLTLAPEEIKHMIDNVLLIKVMKETYLPEINEMYQRIATKLQQHDPLPQQPKSEQLEKLKVFKVMLERLITFLQVSKNNITPAFKEKLGFYEKQIVGFLNPSRYRKPIPNLQQGQPPQPHIQPMQQPQSQVPQLQSNENQLNPQLQSMNMQGSVPKLQQNNMSSLLHNSLSTLSGDSTSQSNMMNPTQPGSNLDSGQGNALSSLQQTPVGSVQQNLVSISQPTNDNTLSAQSGASMLQPNIPLQSNSNMIQHQHLKQQQQQQHEQQMIETQQLKRLQQHQNLMQNQQMQQQQQLHQQAPSPMPGDSDKPVSDFTSPDGAHGGALTTVSGKSNVTGQPLEYLIEAVKSLSPKALSASVGDIGSVVSMIDRIAGSAAGNGSRTAAGEDLVAMTGCHLLSFLSFLFFTCFSRDGNSRE</sequence>
<keyword evidence="3" id="KW-0175">Coiled coil</keyword>
<feature type="region of interest" description="Disordered" evidence="4">
    <location>
        <begin position="196"/>
        <end position="234"/>
    </location>
</feature>
<dbReference type="SUPFAM" id="SSF47040">
    <property type="entry name" value="Kix domain of CBP (creb binding protein)"/>
    <property type="match status" value="1"/>
</dbReference>
<dbReference type="GO" id="GO:0005634">
    <property type="term" value="C:nucleus"/>
    <property type="evidence" value="ECO:0007669"/>
    <property type="project" value="UniProtKB-SubCell"/>
</dbReference>
<feature type="region of interest" description="Disordered" evidence="4">
    <location>
        <begin position="775"/>
        <end position="821"/>
    </location>
</feature>
<feature type="compositionally biased region" description="Polar residues" evidence="4">
    <location>
        <begin position="287"/>
        <end position="319"/>
    </location>
</feature>
<evidence type="ECO:0000256" key="3">
    <source>
        <dbReference type="SAM" id="Coils"/>
    </source>
</evidence>
<protein>
    <submittedName>
        <fullName evidence="6">Mediator of RNA polymerase II transcription subunit 15a-like isoform X1</fullName>
    </submittedName>
</protein>
<dbReference type="GO" id="GO:0003713">
    <property type="term" value="F:transcription coactivator activity"/>
    <property type="evidence" value="ECO:0007669"/>
    <property type="project" value="InterPro"/>
</dbReference>
<dbReference type="AlphaFoldDB" id="A0AAD6R5N1"/>
<feature type="compositionally biased region" description="Polar residues" evidence="4">
    <location>
        <begin position="668"/>
        <end position="702"/>
    </location>
</feature>
<feature type="region of interest" description="Disordered" evidence="4">
    <location>
        <begin position="661"/>
        <end position="702"/>
    </location>
</feature>
<feature type="region of interest" description="Disordered" evidence="4">
    <location>
        <begin position="1"/>
        <end position="23"/>
    </location>
</feature>
<accession>A0AAD6R5N1</accession>
<dbReference type="InterPro" id="IPR036546">
    <property type="entry name" value="MED15_KIX"/>
</dbReference>
<feature type="region of interest" description="Disordered" evidence="4">
    <location>
        <begin position="249"/>
        <end position="346"/>
    </location>
</feature>
<feature type="domain" description="Mediator complex subunit 15 KIX" evidence="5">
    <location>
        <begin position="19"/>
        <end position="96"/>
    </location>
</feature>
<evidence type="ECO:0000313" key="7">
    <source>
        <dbReference type="Proteomes" id="UP001164929"/>
    </source>
</evidence>
<dbReference type="PANTHER" id="PTHR33137:SF4">
    <property type="entry name" value="MEDIATOR OF RNA POLYMERASE II TRANSCRIPTION SUBUNIT 15A-RELATED"/>
    <property type="match status" value="1"/>
</dbReference>
<dbReference type="EMBL" id="JAQIZT010000003">
    <property type="protein sequence ID" value="KAJ7002806.1"/>
    <property type="molecule type" value="Genomic_DNA"/>
</dbReference>
<feature type="compositionally biased region" description="Polar residues" evidence="4">
    <location>
        <begin position="118"/>
        <end position="127"/>
    </location>
</feature>
<organism evidence="6 7">
    <name type="scientific">Populus alba x Populus x berolinensis</name>
    <dbReference type="NCBI Taxonomy" id="444605"/>
    <lineage>
        <taxon>Eukaryota</taxon>
        <taxon>Viridiplantae</taxon>
        <taxon>Streptophyta</taxon>
        <taxon>Embryophyta</taxon>
        <taxon>Tracheophyta</taxon>
        <taxon>Spermatophyta</taxon>
        <taxon>Magnoliopsida</taxon>
        <taxon>eudicotyledons</taxon>
        <taxon>Gunneridae</taxon>
        <taxon>Pentapetalae</taxon>
        <taxon>rosids</taxon>
        <taxon>fabids</taxon>
        <taxon>Malpighiales</taxon>
        <taxon>Salicaceae</taxon>
        <taxon>Saliceae</taxon>
        <taxon>Populus</taxon>
    </lineage>
</organism>
<feature type="compositionally biased region" description="Low complexity" evidence="4">
    <location>
        <begin position="775"/>
        <end position="790"/>
    </location>
</feature>
<feature type="compositionally biased region" description="Low complexity" evidence="4">
    <location>
        <begin position="614"/>
        <end position="628"/>
    </location>
</feature>
<dbReference type="Proteomes" id="UP001164929">
    <property type="component" value="Chromosome 3"/>
</dbReference>
<dbReference type="GO" id="GO:0031490">
    <property type="term" value="F:chromatin DNA binding"/>
    <property type="evidence" value="ECO:0007669"/>
    <property type="project" value="InterPro"/>
</dbReference>
<evidence type="ECO:0000256" key="4">
    <source>
        <dbReference type="SAM" id="MobiDB-lite"/>
    </source>
</evidence>
<feature type="coiled-coil region" evidence="3">
    <location>
        <begin position="386"/>
        <end position="413"/>
    </location>
</feature>
<dbReference type="Pfam" id="PF16987">
    <property type="entry name" value="KIX_2"/>
    <property type="match status" value="1"/>
</dbReference>
<evidence type="ECO:0000313" key="6">
    <source>
        <dbReference type="EMBL" id="KAJ7002806.1"/>
    </source>
</evidence>
<evidence type="ECO:0000259" key="5">
    <source>
        <dbReference type="Pfam" id="PF16987"/>
    </source>
</evidence>
<gene>
    <name evidence="6" type="ORF">NC653_008121</name>
</gene>